<dbReference type="Proteomes" id="UP000196581">
    <property type="component" value="Unassembled WGS sequence"/>
</dbReference>
<dbReference type="InterPro" id="IPR012349">
    <property type="entry name" value="Split_barrel_FMN-bd"/>
</dbReference>
<keyword evidence="2" id="KW-1185">Reference proteome</keyword>
<sequence length="176" mass="19375">MLEHTTVPRRADYHEVIRHTKKWVRTMQDHEAMQSLTEEESLEFLDAPRLGRLVTVIAGEPYIFPVNYALDTTGAELGTLYIRTAPGDKLFAATVTRVAAFEVDEITESGASSVIARGRTRVVEAADELAKVEAAGLVPWIAAWKPTVIAVDLHRISGRRFLFGPAPDHGEAEVPG</sequence>
<dbReference type="InterPro" id="IPR024747">
    <property type="entry name" value="Pyridox_Oxase-rel"/>
</dbReference>
<reference evidence="2" key="1">
    <citation type="submission" date="2017-02" db="EMBL/GenBank/DDBJ databases">
        <authorList>
            <person name="Dridi B."/>
        </authorList>
    </citation>
    <scope>NUCLEOTIDE SEQUENCE [LARGE SCALE GENOMIC DNA]</scope>
    <source>
        <strain evidence="2">B Co 03.10</strain>
    </source>
</reference>
<organism evidence="1 2">
    <name type="scientific">Brevibacterium yomogidense</name>
    <dbReference type="NCBI Taxonomy" id="946573"/>
    <lineage>
        <taxon>Bacteria</taxon>
        <taxon>Bacillati</taxon>
        <taxon>Actinomycetota</taxon>
        <taxon>Actinomycetes</taxon>
        <taxon>Micrococcales</taxon>
        <taxon>Brevibacteriaceae</taxon>
        <taxon>Brevibacterium</taxon>
    </lineage>
</organism>
<accession>A0A1X6XB41</accession>
<dbReference type="SUPFAM" id="SSF50475">
    <property type="entry name" value="FMN-binding split barrel"/>
    <property type="match status" value="1"/>
</dbReference>
<evidence type="ECO:0000313" key="2">
    <source>
        <dbReference type="Proteomes" id="UP000196581"/>
    </source>
</evidence>
<dbReference type="AlphaFoldDB" id="A0A1X6XB41"/>
<evidence type="ECO:0000313" key="1">
    <source>
        <dbReference type="EMBL" id="SLM96462.1"/>
    </source>
</evidence>
<proteinExistence type="predicted"/>
<name>A0A1X6XB41_9MICO</name>
<gene>
    <name evidence="1" type="ORF">FM105_05825</name>
</gene>
<protein>
    <submittedName>
        <fullName evidence="1">Uncharacterized protein</fullName>
    </submittedName>
</protein>
<dbReference type="EMBL" id="FWFF01000008">
    <property type="protein sequence ID" value="SLM96462.1"/>
    <property type="molecule type" value="Genomic_DNA"/>
</dbReference>
<dbReference type="Pfam" id="PF12900">
    <property type="entry name" value="Pyridox_ox_2"/>
    <property type="match status" value="1"/>
</dbReference>
<dbReference type="Gene3D" id="2.30.110.10">
    <property type="entry name" value="Electron Transport, Fmn-binding Protein, Chain A"/>
    <property type="match status" value="1"/>
</dbReference>